<gene>
    <name evidence="2" type="ORF">METZ01_LOCUS212087</name>
</gene>
<accession>A0A382FAL3</accession>
<keyword evidence="1" id="KW-0472">Membrane</keyword>
<dbReference type="EMBL" id="UINC01048561">
    <property type="protein sequence ID" value="SVB59233.1"/>
    <property type="molecule type" value="Genomic_DNA"/>
</dbReference>
<sequence>MSAFLCRLMGLGWLSIVRIVVWIYKCSSSTFVSIVVGGFRLMETLKRSGCRLSVAIAIR</sequence>
<name>A0A382FAL3_9ZZZZ</name>
<feature type="transmembrane region" description="Helical" evidence="1">
    <location>
        <begin position="20"/>
        <end position="42"/>
    </location>
</feature>
<protein>
    <submittedName>
        <fullName evidence="2">Uncharacterized protein</fullName>
    </submittedName>
</protein>
<evidence type="ECO:0000256" key="1">
    <source>
        <dbReference type="SAM" id="Phobius"/>
    </source>
</evidence>
<reference evidence="2" key="1">
    <citation type="submission" date="2018-05" db="EMBL/GenBank/DDBJ databases">
        <authorList>
            <person name="Lanie J.A."/>
            <person name="Ng W.-L."/>
            <person name="Kazmierczak K.M."/>
            <person name="Andrzejewski T.M."/>
            <person name="Davidsen T.M."/>
            <person name="Wayne K.J."/>
            <person name="Tettelin H."/>
            <person name="Glass J.I."/>
            <person name="Rusch D."/>
            <person name="Podicherti R."/>
            <person name="Tsui H.-C.T."/>
            <person name="Winkler M.E."/>
        </authorList>
    </citation>
    <scope>NUCLEOTIDE SEQUENCE</scope>
</reference>
<keyword evidence="1" id="KW-0812">Transmembrane</keyword>
<keyword evidence="1" id="KW-1133">Transmembrane helix</keyword>
<dbReference type="AlphaFoldDB" id="A0A382FAL3"/>
<organism evidence="2">
    <name type="scientific">marine metagenome</name>
    <dbReference type="NCBI Taxonomy" id="408172"/>
    <lineage>
        <taxon>unclassified sequences</taxon>
        <taxon>metagenomes</taxon>
        <taxon>ecological metagenomes</taxon>
    </lineage>
</organism>
<evidence type="ECO:0000313" key="2">
    <source>
        <dbReference type="EMBL" id="SVB59233.1"/>
    </source>
</evidence>
<proteinExistence type="predicted"/>